<evidence type="ECO:0000313" key="1">
    <source>
        <dbReference type="EMBL" id="KDQ60969.1"/>
    </source>
</evidence>
<keyword evidence="2" id="KW-1185">Reference proteome</keyword>
<dbReference type="InParanoid" id="A0A067Q1Z6"/>
<dbReference type="HOGENOM" id="CLU_657324_0_0_1"/>
<reference evidence="2" key="1">
    <citation type="journal article" date="2014" name="Proc. Natl. Acad. Sci. U.S.A.">
        <title>Extensive sampling of basidiomycete genomes demonstrates inadequacy of the white-rot/brown-rot paradigm for wood decay fungi.</title>
        <authorList>
            <person name="Riley R."/>
            <person name="Salamov A.A."/>
            <person name="Brown D.W."/>
            <person name="Nagy L.G."/>
            <person name="Floudas D."/>
            <person name="Held B.W."/>
            <person name="Levasseur A."/>
            <person name="Lombard V."/>
            <person name="Morin E."/>
            <person name="Otillar R."/>
            <person name="Lindquist E.A."/>
            <person name="Sun H."/>
            <person name="LaButti K.M."/>
            <person name="Schmutz J."/>
            <person name="Jabbour D."/>
            <person name="Luo H."/>
            <person name="Baker S.E."/>
            <person name="Pisabarro A.G."/>
            <person name="Walton J.D."/>
            <person name="Blanchette R.A."/>
            <person name="Henrissat B."/>
            <person name="Martin F."/>
            <person name="Cullen D."/>
            <person name="Hibbett D.S."/>
            <person name="Grigoriev I.V."/>
        </authorList>
    </citation>
    <scope>NUCLEOTIDE SEQUENCE [LARGE SCALE GENOMIC DNA]</scope>
    <source>
        <strain evidence="2">MUCL 33604</strain>
    </source>
</reference>
<proteinExistence type="predicted"/>
<dbReference type="EMBL" id="KL197713">
    <property type="protein sequence ID" value="KDQ60969.1"/>
    <property type="molecule type" value="Genomic_DNA"/>
</dbReference>
<organism evidence="1 2">
    <name type="scientific">Jaapia argillacea MUCL 33604</name>
    <dbReference type="NCBI Taxonomy" id="933084"/>
    <lineage>
        <taxon>Eukaryota</taxon>
        <taxon>Fungi</taxon>
        <taxon>Dikarya</taxon>
        <taxon>Basidiomycota</taxon>
        <taxon>Agaricomycotina</taxon>
        <taxon>Agaricomycetes</taxon>
        <taxon>Agaricomycetidae</taxon>
        <taxon>Jaapiales</taxon>
        <taxon>Jaapiaceae</taxon>
        <taxon>Jaapia</taxon>
    </lineage>
</organism>
<protein>
    <recommendedName>
        <fullName evidence="3">Cleavage/polyadenylation specificity factor A subunit N-terminal domain-containing protein</fullName>
    </recommendedName>
</protein>
<sequence length="477" mass="52986">MPTPELWTLPVGELRGLAAKDALVHDIWPQSDLSTRTIREVPLAREVTAIQLLPGGSWMVEVLSSGNLRLRMFETLGADTVGPNAVVSLPDFLTMMDFHLAVIPGRDPVFVSHYTSPADHDRIRVFSVDTTTPALELLTELNFPTSNRLMTPSMSDNLLSFMVGDCPLLVVRRIGPHNEDTVQQTGEASHGEDGPTLIRVISETRVILLEPESINMFDLPQMSSQPSVGAITEASAIPVEPVVIYTFDRVSPSVANRSIWSGFPNAHRLPFVVRTWDEVAGHSSSVVHILDQCTTTQPQVSTVTLPMESRWVPFGMGLRRSVCLYGNEHLKLWFIAFDPLADSKGWTADSFRVGSLLLSHNRHPVSFGFDEISGRVCLVMRDDGFLNHTGSMLVIDVKDDLAGVRIIVSTQVSLYGKRGLAFLRLKRLRNCYSQYYRHRANQYGSEYKMLVAGVDSWSSSLIRISDKLQILSVSSIQ</sequence>
<dbReference type="AlphaFoldDB" id="A0A067Q1Z6"/>
<name>A0A067Q1Z6_9AGAM</name>
<evidence type="ECO:0008006" key="3">
    <source>
        <dbReference type="Google" id="ProtNLM"/>
    </source>
</evidence>
<dbReference type="Proteomes" id="UP000027265">
    <property type="component" value="Unassembled WGS sequence"/>
</dbReference>
<gene>
    <name evidence="1" type="ORF">JAAARDRAFT_191094</name>
</gene>
<accession>A0A067Q1Z6</accession>
<evidence type="ECO:0000313" key="2">
    <source>
        <dbReference type="Proteomes" id="UP000027265"/>
    </source>
</evidence>